<accession>A0A1L9QLF9</accession>
<dbReference type="AlphaFoldDB" id="A0A1L9QLF9"/>
<evidence type="ECO:0000313" key="1">
    <source>
        <dbReference type="EMBL" id="OJJ19666.1"/>
    </source>
</evidence>
<name>A0A1L9QLF9_9CYAN</name>
<dbReference type="Proteomes" id="UP000183940">
    <property type="component" value="Unassembled WGS sequence"/>
</dbReference>
<dbReference type="EMBL" id="MLAW01000052">
    <property type="protein sequence ID" value="OJJ19666.1"/>
    <property type="molecule type" value="Genomic_DNA"/>
</dbReference>
<comment type="caution">
    <text evidence="1">The sequence shown here is derived from an EMBL/GenBank/DDBJ whole genome shotgun (WGS) entry which is preliminary data.</text>
</comment>
<protein>
    <submittedName>
        <fullName evidence="1">Uncharacterized protein</fullName>
    </submittedName>
</protein>
<proteinExistence type="predicted"/>
<evidence type="ECO:0000313" key="2">
    <source>
        <dbReference type="Proteomes" id="UP000183940"/>
    </source>
</evidence>
<reference evidence="1" key="1">
    <citation type="submission" date="2016-10" db="EMBL/GenBank/DDBJ databases">
        <title>CRISPR-Cas defence system in Roseofilum reptotaenium: evidence of a bacteriophage-cyanobacterium arms race in the coral black band disease.</title>
        <authorList>
            <person name="Buerger P."/>
            <person name="Wood-Charlson E.M."/>
            <person name="Weynberg K.D."/>
            <person name="Willis B."/>
            <person name="Van Oppen M.J."/>
        </authorList>
    </citation>
    <scope>NUCLEOTIDE SEQUENCE [LARGE SCALE GENOMIC DNA]</scope>
    <source>
        <strain evidence="1">AO1-A</strain>
    </source>
</reference>
<keyword evidence="2" id="KW-1185">Reference proteome</keyword>
<sequence length="158" mass="18176">MSDGVYLSVAIVAKLLRQKVISVDFDRGGIIYRLNSDELTCSPRSGRDEAQQLHRAKVDALALGFKPARYNPYTGEVMGKKRLVETGHFTHRMMRSILPGQRVTDRFGYWWIRVDNPDKPTHEQRGMRNSSGRLMATYIGLESEWDNWEKYSHQIGGM</sequence>
<organism evidence="1 2">
    <name type="scientific">Roseofilum reptotaenium AO1-A</name>
    <dbReference type="NCBI Taxonomy" id="1925591"/>
    <lineage>
        <taxon>Bacteria</taxon>
        <taxon>Bacillati</taxon>
        <taxon>Cyanobacteriota</taxon>
        <taxon>Cyanophyceae</taxon>
        <taxon>Desertifilales</taxon>
        <taxon>Desertifilaceae</taxon>
        <taxon>Roseofilum</taxon>
    </lineage>
</organism>
<gene>
    <name evidence="1" type="ORF">BI308_21645</name>
</gene>